<keyword evidence="4" id="KW-1185">Reference proteome</keyword>
<organism evidence="3 4">
    <name type="scientific">Caldichromatium japonicum</name>
    <dbReference type="NCBI Taxonomy" id="2699430"/>
    <lineage>
        <taxon>Bacteria</taxon>
        <taxon>Pseudomonadati</taxon>
        <taxon>Pseudomonadota</taxon>
        <taxon>Gammaproteobacteria</taxon>
        <taxon>Chromatiales</taxon>
        <taxon>Chromatiaceae</taxon>
        <taxon>Caldichromatium</taxon>
    </lineage>
</organism>
<evidence type="ECO:0008006" key="5">
    <source>
        <dbReference type="Google" id="ProtNLM"/>
    </source>
</evidence>
<dbReference type="AlphaFoldDB" id="A0A6G7V9L9"/>
<gene>
    <name evidence="3" type="ORF">GWK36_00040</name>
</gene>
<sequence length="112" mass="11411">MKTQLTSLCLLLLAAAPAGGQSPAIPSSEILRPLNLSLPREALSMPSGVSRNEDTGIALPSLGEQDGTSQPFLRYGAGYEARRRNMGRDGINGFGAGSGAAPGKGGGMGRGR</sequence>
<dbReference type="KEGG" id="cjap:GWK36_00040"/>
<name>A0A6G7V9L9_9GAMM</name>
<feature type="chain" id="PRO_5026289549" description="Secreted protein" evidence="2">
    <location>
        <begin position="21"/>
        <end position="112"/>
    </location>
</feature>
<dbReference type="EMBL" id="CP048029">
    <property type="protein sequence ID" value="QIK36652.1"/>
    <property type="molecule type" value="Genomic_DNA"/>
</dbReference>
<dbReference type="RefSeq" id="WP_166268969.1">
    <property type="nucleotide sequence ID" value="NZ_CP048029.1"/>
</dbReference>
<accession>A0A6G7V9L9</accession>
<protein>
    <recommendedName>
        <fullName evidence="5">Secreted protein</fullName>
    </recommendedName>
</protein>
<dbReference type="Proteomes" id="UP000502699">
    <property type="component" value="Chromosome"/>
</dbReference>
<proteinExistence type="predicted"/>
<evidence type="ECO:0000256" key="1">
    <source>
        <dbReference type="SAM" id="MobiDB-lite"/>
    </source>
</evidence>
<keyword evidence="2" id="KW-0732">Signal</keyword>
<reference evidence="4" key="1">
    <citation type="submission" date="2020-01" db="EMBL/GenBank/DDBJ databases">
        <title>Caldichromatium gen. nov., sp. nov., a thermophilic purple sulfur bacterium member of the family Chromatiaceae isolated from Nakabusa hot spring, Japan.</title>
        <authorList>
            <person name="Saini M.K."/>
            <person name="Hanada S."/>
            <person name="Tank M."/>
        </authorList>
    </citation>
    <scope>NUCLEOTIDE SEQUENCE [LARGE SCALE GENOMIC DNA]</scope>
    <source>
        <strain evidence="4">No.7</strain>
    </source>
</reference>
<feature type="region of interest" description="Disordered" evidence="1">
    <location>
        <begin position="90"/>
        <end position="112"/>
    </location>
</feature>
<evidence type="ECO:0000313" key="3">
    <source>
        <dbReference type="EMBL" id="QIK36652.1"/>
    </source>
</evidence>
<evidence type="ECO:0000256" key="2">
    <source>
        <dbReference type="SAM" id="SignalP"/>
    </source>
</evidence>
<feature type="signal peptide" evidence="2">
    <location>
        <begin position="1"/>
        <end position="20"/>
    </location>
</feature>
<evidence type="ECO:0000313" key="4">
    <source>
        <dbReference type="Proteomes" id="UP000502699"/>
    </source>
</evidence>